<dbReference type="SMART" id="SM00506">
    <property type="entry name" value="A1pp"/>
    <property type="match status" value="1"/>
</dbReference>
<evidence type="ECO:0000313" key="2">
    <source>
        <dbReference type="EMBL" id="HGW60827.1"/>
    </source>
</evidence>
<organism evidence="2">
    <name type="scientific">Caldisericum exile</name>
    <dbReference type="NCBI Taxonomy" id="693075"/>
    <lineage>
        <taxon>Bacteria</taxon>
        <taxon>Pseudomonadati</taxon>
        <taxon>Caldisericota/Cryosericota group</taxon>
        <taxon>Caldisericota</taxon>
        <taxon>Caldisericia</taxon>
        <taxon>Caldisericales</taxon>
        <taxon>Caldisericaceae</taxon>
        <taxon>Caldisericum</taxon>
    </lineage>
</organism>
<dbReference type="SUPFAM" id="SSF52949">
    <property type="entry name" value="Macro domain-like"/>
    <property type="match status" value="1"/>
</dbReference>
<dbReference type="InterPro" id="IPR002589">
    <property type="entry name" value="Macro_dom"/>
</dbReference>
<dbReference type="Pfam" id="PF01661">
    <property type="entry name" value="Macro"/>
    <property type="match status" value="1"/>
</dbReference>
<dbReference type="InterPro" id="IPR043472">
    <property type="entry name" value="Macro_dom-like"/>
</dbReference>
<dbReference type="PANTHER" id="PTHR11106:SF111">
    <property type="entry name" value="MACRO DOMAIN-CONTAINING PROTEIN"/>
    <property type="match status" value="1"/>
</dbReference>
<comment type="caution">
    <text evidence="2">The sequence shown here is derived from an EMBL/GenBank/DDBJ whole genome shotgun (WGS) entry which is preliminary data.</text>
</comment>
<dbReference type="CDD" id="cd02907">
    <property type="entry name" value="Macro_Af1521_BAL-like"/>
    <property type="match status" value="1"/>
</dbReference>
<proteinExistence type="predicted"/>
<reference evidence="2" key="1">
    <citation type="journal article" date="2020" name="mSystems">
        <title>Genome- and Community-Level Interaction Insights into Carbon Utilization and Element Cycling Functions of Hydrothermarchaeota in Hydrothermal Sediment.</title>
        <authorList>
            <person name="Zhou Z."/>
            <person name="Liu Y."/>
            <person name="Xu W."/>
            <person name="Pan J."/>
            <person name="Luo Z.H."/>
            <person name="Li M."/>
        </authorList>
    </citation>
    <scope>NUCLEOTIDE SEQUENCE [LARGE SCALE GENOMIC DNA]</scope>
    <source>
        <strain evidence="2">SpSt-794</strain>
    </source>
</reference>
<gene>
    <name evidence="2" type="ORF">ENV82_05305</name>
</gene>
<protein>
    <submittedName>
        <fullName evidence="2">Macro domain-containing protein</fullName>
    </submittedName>
</protein>
<dbReference type="EMBL" id="DTHV01000155">
    <property type="protein sequence ID" value="HGW60827.1"/>
    <property type="molecule type" value="Genomic_DNA"/>
</dbReference>
<evidence type="ECO:0000259" key="1">
    <source>
        <dbReference type="PROSITE" id="PS51154"/>
    </source>
</evidence>
<dbReference type="PANTHER" id="PTHR11106">
    <property type="entry name" value="GANGLIOSIDE INDUCED DIFFERENTIATION ASSOCIATED PROTEIN 2-RELATED"/>
    <property type="match status" value="1"/>
</dbReference>
<sequence length="183" mass="20004">MKEIYTAKIDGTEIKVIEGDITEERVDAIVNAANSYLSHGGGVAYAIVKKGGREIQDESNRIVKEKGPIPVGNAVITSGYKLKAKYVIHVVGPMWGEGDEEEKLRIAIRNILKLAKEKSISSISIPAVSCGIFGFPKEKGTKIIAEEVNKFIKENPSCLREVHLIGIDSEIPELFKEALLENG</sequence>
<accession>A0A7C4U1L5</accession>
<dbReference type="PROSITE" id="PS51154">
    <property type="entry name" value="MACRO"/>
    <property type="match status" value="1"/>
</dbReference>
<feature type="domain" description="Macro" evidence="1">
    <location>
        <begin position="1"/>
        <end position="183"/>
    </location>
</feature>
<dbReference type="AlphaFoldDB" id="A0A7C4U1L5"/>
<dbReference type="Gene3D" id="3.40.220.10">
    <property type="entry name" value="Leucine Aminopeptidase, subunit E, domain 1"/>
    <property type="match status" value="1"/>
</dbReference>
<name>A0A7C4U1L5_9BACT</name>